<sequence length="383" mass="42529">MALHFDTEEYANRLQRLTSRMREEKIEAMLLFSQESMYWLTGYDTFGYCFFQTLIVKANGQMVLLTRSADLRQARHTSNIEKIEIWVDRVNADPTMDLKNLLSDLDLLGCRIGIEYDTHGLTGRNARLLDNQLQSFGQIVDASAIVSRLRLIKSPAEIAYVERAAALSDDALAAALPLIVPGGDEATILAALQGAVLAGGGDYPANEFVIGSGADALLCRSKSGRRKLDAEDQLTLEWAGVSARYHAPMMRTALIGTPSNRHRELYSACREAIQAMEMVLRPGNTFGTVFETFARLIDERGLARHRLNTCGYSVGARFAPSWMDQQMFLLGNPQEIEPNMSLFVHTIILDSDTGTAMTLGQTYLTTTDTPKPLSRYGLDFIEV</sequence>
<dbReference type="EMBL" id="WHSB02000004">
    <property type="protein sequence ID" value="MCQ4631036.1"/>
    <property type="molecule type" value="Genomic_DNA"/>
</dbReference>
<keyword evidence="4" id="KW-1185">Reference proteome</keyword>
<dbReference type="SUPFAM" id="SSF53092">
    <property type="entry name" value="Creatinase/prolidase N-terminal domain"/>
    <property type="match status" value="1"/>
</dbReference>
<dbReference type="Pfam" id="PF01321">
    <property type="entry name" value="Creatinase_N"/>
    <property type="match status" value="1"/>
</dbReference>
<comment type="caution">
    <text evidence="3">The sequence shown here is derived from an EMBL/GenBank/DDBJ whole genome shotgun (WGS) entry which is preliminary data.</text>
</comment>
<dbReference type="SUPFAM" id="SSF55920">
    <property type="entry name" value="Creatinase/aminopeptidase"/>
    <property type="match status" value="1"/>
</dbReference>
<dbReference type="InterPro" id="IPR000587">
    <property type="entry name" value="Creatinase_N"/>
</dbReference>
<dbReference type="InterPro" id="IPR029149">
    <property type="entry name" value="Creatin/AminoP/Spt16_N"/>
</dbReference>
<dbReference type="InterPro" id="IPR000994">
    <property type="entry name" value="Pept_M24"/>
</dbReference>
<dbReference type="InterPro" id="IPR050659">
    <property type="entry name" value="Peptidase_M24B"/>
</dbReference>
<accession>A0ABT1R779</accession>
<name>A0ABT1R779_9HYPH</name>
<reference evidence="3" key="1">
    <citation type="submission" date="2021-07" db="EMBL/GenBank/DDBJ databases">
        <title>Shinella sp. nov., a novel member of the genus Shinella from water.</title>
        <authorList>
            <person name="Deng Y."/>
        </authorList>
    </citation>
    <scope>NUCLEOTIDE SEQUENCE</scope>
    <source>
        <strain evidence="3">CPCC 100929</strain>
    </source>
</reference>
<dbReference type="InterPro" id="IPR036005">
    <property type="entry name" value="Creatinase/aminopeptidase-like"/>
</dbReference>
<evidence type="ECO:0000259" key="2">
    <source>
        <dbReference type="Pfam" id="PF01321"/>
    </source>
</evidence>
<proteinExistence type="predicted"/>
<dbReference type="Proteomes" id="UP000996601">
    <property type="component" value="Unassembled WGS sequence"/>
</dbReference>
<dbReference type="CDD" id="cd01066">
    <property type="entry name" value="APP_MetAP"/>
    <property type="match status" value="1"/>
</dbReference>
<feature type="domain" description="Peptidase M24" evidence="1">
    <location>
        <begin position="161"/>
        <end position="365"/>
    </location>
</feature>
<dbReference type="Gene3D" id="3.40.350.10">
    <property type="entry name" value="Creatinase/prolidase N-terminal domain"/>
    <property type="match status" value="1"/>
</dbReference>
<evidence type="ECO:0000313" key="3">
    <source>
        <dbReference type="EMBL" id="MCQ4631036.1"/>
    </source>
</evidence>
<dbReference type="PANTHER" id="PTHR46112:SF2">
    <property type="entry name" value="XAA-PRO AMINOPEPTIDASE P-RELATED"/>
    <property type="match status" value="1"/>
</dbReference>
<dbReference type="RefSeq" id="WP_256117497.1">
    <property type="nucleotide sequence ID" value="NZ_WHSB02000004.1"/>
</dbReference>
<organism evidence="3 4">
    <name type="scientific">Shinella lacus</name>
    <dbReference type="NCBI Taxonomy" id="2654216"/>
    <lineage>
        <taxon>Bacteria</taxon>
        <taxon>Pseudomonadati</taxon>
        <taxon>Pseudomonadota</taxon>
        <taxon>Alphaproteobacteria</taxon>
        <taxon>Hyphomicrobiales</taxon>
        <taxon>Rhizobiaceae</taxon>
        <taxon>Shinella</taxon>
    </lineage>
</organism>
<dbReference type="PANTHER" id="PTHR46112">
    <property type="entry name" value="AMINOPEPTIDASE"/>
    <property type="match status" value="1"/>
</dbReference>
<dbReference type="Pfam" id="PF00557">
    <property type="entry name" value="Peptidase_M24"/>
    <property type="match status" value="1"/>
</dbReference>
<protein>
    <submittedName>
        <fullName evidence="3">Xaa-Pro peptidase family protein</fullName>
    </submittedName>
</protein>
<evidence type="ECO:0000259" key="1">
    <source>
        <dbReference type="Pfam" id="PF00557"/>
    </source>
</evidence>
<evidence type="ECO:0000313" key="4">
    <source>
        <dbReference type="Proteomes" id="UP000996601"/>
    </source>
</evidence>
<dbReference type="Gene3D" id="3.90.230.10">
    <property type="entry name" value="Creatinase/methionine aminopeptidase superfamily"/>
    <property type="match status" value="1"/>
</dbReference>
<gene>
    <name evidence="3" type="ORF">GB927_013365</name>
</gene>
<feature type="domain" description="Creatinase N-terminal" evidence="2">
    <location>
        <begin position="13"/>
        <end position="152"/>
    </location>
</feature>